<reference evidence="10 11" key="1">
    <citation type="submission" date="2017-08" db="EMBL/GenBank/DDBJ databases">
        <title>Harnessing the power of phylogenomics to disentangle the directionality and signatures of interkingdom host jumping in the parasitic fungal genus Tolypocladium.</title>
        <authorList>
            <person name="Quandt C.A."/>
            <person name="Patterson W."/>
            <person name="Spatafora J.W."/>
        </authorList>
    </citation>
    <scope>NUCLEOTIDE SEQUENCE [LARGE SCALE GENOMIC DNA]</scope>
    <source>
        <strain evidence="10 11">CBS 113982</strain>
    </source>
</reference>
<comment type="subcellular location">
    <subcellularLocation>
        <location evidence="1">Membrane</location>
        <topology evidence="1">Multi-pass membrane protein</topology>
    </subcellularLocation>
</comment>
<proteinExistence type="inferred from homology"/>
<sequence>MTERYTHDPATMAWADILGALKAPYPDHSHGFWGEQTSTLNFCEEDYALSFYCAELCNTVTNALFLWLGAKGISNCLRESHATIFVLAYIGYIVVGLGSILFHATLKYPMQLVDELSMIYTTCLMMYASFAYSRSRAFSVLLGVSLLALAGSITAYYHITKDPVFHQGAYAALTATVVFRSMWVMESQVRPLLEARDRDRSRRVLKATWLLVATGLTIFVMGFAIWNLDNVLCSQLRRWRRAVGLPWAVVLEGHAWWHLMTGLGGFAQTNAQP</sequence>
<evidence type="ECO:0000256" key="1">
    <source>
        <dbReference type="ARBA" id="ARBA00004141"/>
    </source>
</evidence>
<feature type="binding site" evidence="7">
    <location>
        <position position="55"/>
    </location>
    <ligand>
        <name>Ca(2+)</name>
        <dbReference type="ChEBI" id="CHEBI:29108"/>
    </ligand>
</feature>
<dbReference type="InterPro" id="IPR008901">
    <property type="entry name" value="ACER"/>
</dbReference>
<dbReference type="Pfam" id="PF05875">
    <property type="entry name" value="Ceramidase"/>
    <property type="match status" value="1"/>
</dbReference>
<dbReference type="AlphaFoldDB" id="A0A2K3QP17"/>
<evidence type="ECO:0000256" key="8">
    <source>
        <dbReference type="PIRSR" id="PIRSR608901-2"/>
    </source>
</evidence>
<feature type="transmembrane region" description="Helical" evidence="9">
    <location>
        <begin position="116"/>
        <end position="133"/>
    </location>
</feature>
<dbReference type="Proteomes" id="UP000236621">
    <property type="component" value="Unassembled WGS sequence"/>
</dbReference>
<gene>
    <name evidence="10" type="ORF">TCAP_00785</name>
</gene>
<keyword evidence="5 9" id="KW-1133">Transmembrane helix</keyword>
<evidence type="ECO:0000256" key="3">
    <source>
        <dbReference type="ARBA" id="ARBA00022692"/>
    </source>
</evidence>
<keyword evidence="7" id="KW-0106">Calcium</keyword>
<dbReference type="GO" id="GO:0016811">
    <property type="term" value="F:hydrolase activity, acting on carbon-nitrogen (but not peptide) bonds, in linear amides"/>
    <property type="evidence" value="ECO:0007669"/>
    <property type="project" value="InterPro"/>
</dbReference>
<organism evidence="10 11">
    <name type="scientific">Tolypocladium capitatum</name>
    <dbReference type="NCBI Taxonomy" id="45235"/>
    <lineage>
        <taxon>Eukaryota</taxon>
        <taxon>Fungi</taxon>
        <taxon>Dikarya</taxon>
        <taxon>Ascomycota</taxon>
        <taxon>Pezizomycotina</taxon>
        <taxon>Sordariomycetes</taxon>
        <taxon>Hypocreomycetidae</taxon>
        <taxon>Hypocreales</taxon>
        <taxon>Ophiocordycipitaceae</taxon>
        <taxon>Tolypocladium</taxon>
    </lineage>
</organism>
<feature type="transmembrane region" description="Helical" evidence="9">
    <location>
        <begin position="204"/>
        <end position="226"/>
    </location>
</feature>
<dbReference type="GO" id="GO:0046872">
    <property type="term" value="F:metal ion binding"/>
    <property type="evidence" value="ECO:0007669"/>
    <property type="project" value="UniProtKB-KW"/>
</dbReference>
<feature type="binding site" evidence="7">
    <location>
        <position position="44"/>
    </location>
    <ligand>
        <name>Ca(2+)</name>
        <dbReference type="ChEBI" id="CHEBI:29108"/>
    </ligand>
</feature>
<comment type="caution">
    <text evidence="10">The sequence shown here is derived from an EMBL/GenBank/DDBJ whole genome shotgun (WGS) entry which is preliminary data.</text>
</comment>
<dbReference type="PANTHER" id="PTHR46187:SF3">
    <property type="entry name" value="ALKALINE CERAMIDASE 3"/>
    <property type="match status" value="1"/>
</dbReference>
<evidence type="ECO:0000256" key="7">
    <source>
        <dbReference type="PIRSR" id="PIRSR608901-1"/>
    </source>
</evidence>
<name>A0A2K3QP17_9HYPO</name>
<comment type="similarity">
    <text evidence="2">Belongs to the alkaline ceramidase family.</text>
</comment>
<evidence type="ECO:0000256" key="4">
    <source>
        <dbReference type="ARBA" id="ARBA00022801"/>
    </source>
</evidence>
<feature type="binding site" evidence="8">
    <location>
        <position position="103"/>
    </location>
    <ligand>
        <name>Zn(2+)</name>
        <dbReference type="ChEBI" id="CHEBI:29105"/>
        <note>catalytic</note>
    </ligand>
</feature>
<evidence type="ECO:0000256" key="5">
    <source>
        <dbReference type="ARBA" id="ARBA00022989"/>
    </source>
</evidence>
<evidence type="ECO:0000256" key="2">
    <source>
        <dbReference type="ARBA" id="ARBA00009780"/>
    </source>
</evidence>
<evidence type="ECO:0000256" key="6">
    <source>
        <dbReference type="ARBA" id="ARBA00023136"/>
    </source>
</evidence>
<evidence type="ECO:0000256" key="9">
    <source>
        <dbReference type="SAM" id="Phobius"/>
    </source>
</evidence>
<feature type="transmembrane region" description="Helical" evidence="9">
    <location>
        <begin position="82"/>
        <end position="104"/>
    </location>
</feature>
<feature type="transmembrane region" description="Helical" evidence="9">
    <location>
        <begin position="165"/>
        <end position="183"/>
    </location>
</feature>
<dbReference type="GO" id="GO:0046513">
    <property type="term" value="P:ceramide biosynthetic process"/>
    <property type="evidence" value="ECO:0007669"/>
    <property type="project" value="TreeGrafter"/>
</dbReference>
<keyword evidence="7" id="KW-0479">Metal-binding</keyword>
<dbReference type="PANTHER" id="PTHR46187">
    <property type="entry name" value="ALKALINE CERAMIDASE 3"/>
    <property type="match status" value="1"/>
</dbReference>
<dbReference type="STRING" id="45235.A0A2K3QP17"/>
<keyword evidence="6 9" id="KW-0472">Membrane</keyword>
<keyword evidence="11" id="KW-1185">Reference proteome</keyword>
<keyword evidence="3 9" id="KW-0812">Transmembrane</keyword>
<feature type="binding site" evidence="8">
    <location>
        <position position="258"/>
    </location>
    <ligand>
        <name>Zn(2+)</name>
        <dbReference type="ChEBI" id="CHEBI:29105"/>
        <note>catalytic</note>
    </ligand>
</feature>
<protein>
    <submittedName>
        <fullName evidence="10">Alkaline ceramidase 3</fullName>
    </submittedName>
</protein>
<feature type="transmembrane region" description="Helical" evidence="9">
    <location>
        <begin position="140"/>
        <end position="159"/>
    </location>
</feature>
<dbReference type="OrthoDB" id="187171at2759"/>
<evidence type="ECO:0000313" key="11">
    <source>
        <dbReference type="Proteomes" id="UP000236621"/>
    </source>
</evidence>
<dbReference type="GO" id="GO:0005789">
    <property type="term" value="C:endoplasmic reticulum membrane"/>
    <property type="evidence" value="ECO:0007669"/>
    <property type="project" value="TreeGrafter"/>
</dbReference>
<evidence type="ECO:0000313" key="10">
    <source>
        <dbReference type="EMBL" id="PNY29283.1"/>
    </source>
</evidence>
<keyword evidence="4" id="KW-0378">Hydrolase</keyword>
<keyword evidence="8" id="KW-0862">Zinc</keyword>
<feature type="binding site" evidence="8">
    <location>
        <position position="254"/>
    </location>
    <ligand>
        <name>Zn(2+)</name>
        <dbReference type="ChEBI" id="CHEBI:29105"/>
        <note>catalytic</note>
    </ligand>
</feature>
<dbReference type="EMBL" id="NRSZ01000130">
    <property type="protein sequence ID" value="PNY29283.1"/>
    <property type="molecule type" value="Genomic_DNA"/>
</dbReference>
<dbReference type="GO" id="GO:0046514">
    <property type="term" value="P:ceramide catabolic process"/>
    <property type="evidence" value="ECO:0007669"/>
    <property type="project" value="TreeGrafter"/>
</dbReference>
<comment type="cofactor">
    <cofactor evidence="8">
        <name>Zn(2+)</name>
        <dbReference type="ChEBI" id="CHEBI:29105"/>
    </cofactor>
</comment>
<accession>A0A2K3QP17</accession>